<evidence type="ECO:0000256" key="1">
    <source>
        <dbReference type="SAM" id="MobiDB-lite"/>
    </source>
</evidence>
<dbReference type="EMBL" id="KZ613514">
    <property type="protein sequence ID" value="PMD15290.1"/>
    <property type="molecule type" value="Genomic_DNA"/>
</dbReference>
<dbReference type="AlphaFoldDB" id="A0A2J6PMM2"/>
<proteinExistence type="predicted"/>
<feature type="region of interest" description="Disordered" evidence="1">
    <location>
        <begin position="86"/>
        <end position="148"/>
    </location>
</feature>
<gene>
    <name evidence="2" type="ORF">NA56DRAFT_582187</name>
</gene>
<accession>A0A2J6PMM2</accession>
<dbReference type="STRING" id="1745343.A0A2J6PMM2"/>
<feature type="region of interest" description="Disordered" evidence="1">
    <location>
        <begin position="199"/>
        <end position="221"/>
    </location>
</feature>
<reference evidence="2 3" key="1">
    <citation type="submission" date="2016-05" db="EMBL/GenBank/DDBJ databases">
        <title>A degradative enzymes factory behind the ericoid mycorrhizal symbiosis.</title>
        <authorList>
            <consortium name="DOE Joint Genome Institute"/>
            <person name="Martino E."/>
            <person name="Morin E."/>
            <person name="Grelet G."/>
            <person name="Kuo A."/>
            <person name="Kohler A."/>
            <person name="Daghino S."/>
            <person name="Barry K."/>
            <person name="Choi C."/>
            <person name="Cichocki N."/>
            <person name="Clum A."/>
            <person name="Copeland A."/>
            <person name="Hainaut M."/>
            <person name="Haridas S."/>
            <person name="Labutti K."/>
            <person name="Lindquist E."/>
            <person name="Lipzen A."/>
            <person name="Khouja H.-R."/>
            <person name="Murat C."/>
            <person name="Ohm R."/>
            <person name="Olson A."/>
            <person name="Spatafora J."/>
            <person name="Veneault-Fourrey C."/>
            <person name="Henrissat B."/>
            <person name="Grigoriev I."/>
            <person name="Martin F."/>
            <person name="Perotto S."/>
        </authorList>
    </citation>
    <scope>NUCLEOTIDE SEQUENCE [LARGE SCALE GENOMIC DNA]</scope>
    <source>
        <strain evidence="2 3">UAMH 7357</strain>
    </source>
</reference>
<evidence type="ECO:0000313" key="3">
    <source>
        <dbReference type="Proteomes" id="UP000235672"/>
    </source>
</evidence>
<organism evidence="2 3">
    <name type="scientific">Hyaloscypha hepaticicola</name>
    <dbReference type="NCBI Taxonomy" id="2082293"/>
    <lineage>
        <taxon>Eukaryota</taxon>
        <taxon>Fungi</taxon>
        <taxon>Dikarya</taxon>
        <taxon>Ascomycota</taxon>
        <taxon>Pezizomycotina</taxon>
        <taxon>Leotiomycetes</taxon>
        <taxon>Helotiales</taxon>
        <taxon>Hyaloscyphaceae</taxon>
        <taxon>Hyaloscypha</taxon>
    </lineage>
</organism>
<sequence length="327" mass="35806">MTSSRRQHTPVRNLARRTMSLQGTLGNTTCSKGHLHPPWNTTGVLSIAKCESVCGFCQKETKTAANLRKHVAIHIKNERLNLTIAEGSSGRGRLEMPTAPLQSSERNNSISSSRMSTADDDEMSTSDPSSSSISAYRRPSHRAPDSFSPSQVLMSMASRTASSSSSYPTSIAPSYYTSHSHSPSPLPAFSSPSYAPSISHQIPPYIQTPHSQSPTPAPDPFRTLREHHLTTRFAWTPIPASEGFRILDLCKSLSTTASGEGGGGASEERVPCYNRETIFDEEWQAHMKDVHGVFLLWPETWMRRIEVLDLDAFGGDIGACNEVIMEG</sequence>
<evidence type="ECO:0000313" key="2">
    <source>
        <dbReference type="EMBL" id="PMD15290.1"/>
    </source>
</evidence>
<protein>
    <submittedName>
        <fullName evidence="2">Uncharacterized protein</fullName>
    </submittedName>
</protein>
<keyword evidence="3" id="KW-1185">Reference proteome</keyword>
<feature type="compositionally biased region" description="Low complexity" evidence="1">
    <location>
        <begin position="103"/>
        <end position="116"/>
    </location>
</feature>
<feature type="compositionally biased region" description="Low complexity" evidence="1">
    <location>
        <begin position="125"/>
        <end position="134"/>
    </location>
</feature>
<name>A0A2J6PMM2_9HELO</name>
<dbReference type="Proteomes" id="UP000235672">
    <property type="component" value="Unassembled WGS sequence"/>
</dbReference>
<dbReference type="OrthoDB" id="3563175at2759"/>